<evidence type="ECO:0000313" key="4">
    <source>
        <dbReference type="Proteomes" id="UP000561181"/>
    </source>
</evidence>
<feature type="domain" description="CBU-0592-like" evidence="2">
    <location>
        <begin position="13"/>
        <end position="86"/>
    </location>
</feature>
<protein>
    <submittedName>
        <fullName evidence="3">Permease</fullName>
    </submittedName>
</protein>
<reference evidence="3 4" key="1">
    <citation type="submission" date="2020-04" db="EMBL/GenBank/DDBJ databases">
        <authorList>
            <person name="Liu A."/>
        </authorList>
    </citation>
    <scope>NUCLEOTIDE SEQUENCE [LARGE SCALE GENOMIC DNA]</scope>
    <source>
        <strain evidence="3 4">RZ02</strain>
    </source>
</reference>
<keyword evidence="1" id="KW-0472">Membrane</keyword>
<gene>
    <name evidence="3" type="ORF">HKD42_06250</name>
</gene>
<dbReference type="Pfam" id="PF26604">
    <property type="entry name" value="CBU_0592"/>
    <property type="match status" value="1"/>
</dbReference>
<keyword evidence="4" id="KW-1185">Reference proteome</keyword>
<feature type="transmembrane region" description="Helical" evidence="1">
    <location>
        <begin position="65"/>
        <end position="84"/>
    </location>
</feature>
<dbReference type="RefSeq" id="WP_170011314.1">
    <property type="nucleotide sequence ID" value="NZ_JABCRE010000002.1"/>
</dbReference>
<dbReference type="Proteomes" id="UP000561181">
    <property type="component" value="Unassembled WGS sequence"/>
</dbReference>
<dbReference type="EMBL" id="JABCRE010000002">
    <property type="protein sequence ID" value="NMW31656.1"/>
    <property type="molecule type" value="Genomic_DNA"/>
</dbReference>
<keyword evidence="1" id="KW-1133">Transmembrane helix</keyword>
<dbReference type="AlphaFoldDB" id="A0A848QQ65"/>
<feature type="transmembrane region" description="Helical" evidence="1">
    <location>
        <begin position="39"/>
        <end position="59"/>
    </location>
</feature>
<name>A0A848QQ65_9SPHN</name>
<evidence type="ECO:0000259" key="2">
    <source>
        <dbReference type="Pfam" id="PF26604"/>
    </source>
</evidence>
<dbReference type="NCBIfam" id="NF047864">
    <property type="entry name" value="CBU_0592_membra"/>
    <property type="match status" value="1"/>
</dbReference>
<sequence>MGDFTLPPLDWATLVGFLGTILIVSAYAYLTAKDDPNPFVLHGMNLLGAILLSISLLVHTNLPSLILEVIWISVAIWGLAKAVLARRAKP</sequence>
<proteinExistence type="predicted"/>
<comment type="caution">
    <text evidence="3">The sequence shown here is derived from an EMBL/GenBank/DDBJ whole genome shotgun (WGS) entry which is preliminary data.</text>
</comment>
<keyword evidence="1" id="KW-0812">Transmembrane</keyword>
<evidence type="ECO:0000256" key="1">
    <source>
        <dbReference type="SAM" id="Phobius"/>
    </source>
</evidence>
<feature type="transmembrane region" description="Helical" evidence="1">
    <location>
        <begin position="12"/>
        <end position="32"/>
    </location>
</feature>
<dbReference type="InterPro" id="IPR058058">
    <property type="entry name" value="CBU_0592-like"/>
</dbReference>
<accession>A0A848QQ65</accession>
<organism evidence="3 4">
    <name type="scientific">Pontixanthobacter rizhaonensis</name>
    <dbReference type="NCBI Taxonomy" id="2730337"/>
    <lineage>
        <taxon>Bacteria</taxon>
        <taxon>Pseudomonadati</taxon>
        <taxon>Pseudomonadota</taxon>
        <taxon>Alphaproteobacteria</taxon>
        <taxon>Sphingomonadales</taxon>
        <taxon>Erythrobacteraceae</taxon>
        <taxon>Pontixanthobacter</taxon>
    </lineage>
</organism>
<evidence type="ECO:0000313" key="3">
    <source>
        <dbReference type="EMBL" id="NMW31656.1"/>
    </source>
</evidence>